<comment type="catalytic activity">
    <reaction evidence="7">
        <text>L-threonyl-[protein] + ATP = O-phospho-L-threonyl-[protein] + ADP + H(+)</text>
        <dbReference type="Rhea" id="RHEA:46608"/>
        <dbReference type="Rhea" id="RHEA-COMP:11060"/>
        <dbReference type="Rhea" id="RHEA-COMP:11605"/>
        <dbReference type="ChEBI" id="CHEBI:15378"/>
        <dbReference type="ChEBI" id="CHEBI:30013"/>
        <dbReference type="ChEBI" id="CHEBI:30616"/>
        <dbReference type="ChEBI" id="CHEBI:61977"/>
        <dbReference type="ChEBI" id="CHEBI:456216"/>
        <dbReference type="EC" id="2.7.11.1"/>
    </reaction>
</comment>
<comment type="catalytic activity">
    <reaction evidence="8">
        <text>L-seryl-[protein] + ATP = O-phospho-L-seryl-[protein] + ADP + H(+)</text>
        <dbReference type="Rhea" id="RHEA:17989"/>
        <dbReference type="Rhea" id="RHEA-COMP:9863"/>
        <dbReference type="Rhea" id="RHEA-COMP:11604"/>
        <dbReference type="ChEBI" id="CHEBI:15378"/>
        <dbReference type="ChEBI" id="CHEBI:29999"/>
        <dbReference type="ChEBI" id="CHEBI:30616"/>
        <dbReference type="ChEBI" id="CHEBI:83421"/>
        <dbReference type="ChEBI" id="CHEBI:456216"/>
        <dbReference type="EC" id="2.7.11.1"/>
    </reaction>
</comment>
<evidence type="ECO:0000313" key="11">
    <source>
        <dbReference type="Proteomes" id="UP000252107"/>
    </source>
</evidence>
<dbReference type="NCBIfam" id="NF045510">
    <property type="entry name" value="4Cys_prefix_kin"/>
    <property type="match status" value="1"/>
</dbReference>
<keyword evidence="2" id="KW-0723">Serine/threonine-protein kinase</keyword>
<gene>
    <name evidence="10" type="ORF">A6770_04510</name>
</gene>
<keyword evidence="6" id="KW-0067">ATP-binding</keyword>
<dbReference type="Proteomes" id="UP000252107">
    <property type="component" value="Unassembled WGS sequence"/>
</dbReference>
<dbReference type="GO" id="GO:0005524">
    <property type="term" value="F:ATP binding"/>
    <property type="evidence" value="ECO:0007669"/>
    <property type="project" value="UniProtKB-KW"/>
</dbReference>
<organism evidence="10 11">
    <name type="scientific">Nostoc minutum NIES-26</name>
    <dbReference type="NCBI Taxonomy" id="1844469"/>
    <lineage>
        <taxon>Bacteria</taxon>
        <taxon>Bacillati</taxon>
        <taxon>Cyanobacteriota</taxon>
        <taxon>Cyanophyceae</taxon>
        <taxon>Nostocales</taxon>
        <taxon>Nostocaceae</taxon>
        <taxon>Nostoc</taxon>
    </lineage>
</organism>
<evidence type="ECO:0000256" key="2">
    <source>
        <dbReference type="ARBA" id="ARBA00022527"/>
    </source>
</evidence>
<dbReference type="EC" id="2.7.11.1" evidence="1"/>
<evidence type="ECO:0000256" key="1">
    <source>
        <dbReference type="ARBA" id="ARBA00012513"/>
    </source>
</evidence>
<keyword evidence="11" id="KW-1185">Reference proteome</keyword>
<dbReference type="AlphaFoldDB" id="A0A367QFG0"/>
<dbReference type="GO" id="GO:0004674">
    <property type="term" value="F:protein serine/threonine kinase activity"/>
    <property type="evidence" value="ECO:0007669"/>
    <property type="project" value="UniProtKB-KW"/>
</dbReference>
<dbReference type="InterPro" id="IPR008271">
    <property type="entry name" value="Ser/Thr_kinase_AS"/>
</dbReference>
<dbReference type="Gene3D" id="3.30.200.20">
    <property type="entry name" value="Phosphorylase Kinase, domain 1"/>
    <property type="match status" value="1"/>
</dbReference>
<name>A0A367QFG0_9NOSO</name>
<proteinExistence type="predicted"/>
<evidence type="ECO:0000256" key="3">
    <source>
        <dbReference type="ARBA" id="ARBA00022679"/>
    </source>
</evidence>
<dbReference type="PANTHER" id="PTHR24363:SF0">
    <property type="entry name" value="SERINE_THREONINE KINASE LIKE DOMAIN CONTAINING 1"/>
    <property type="match status" value="1"/>
</dbReference>
<evidence type="ECO:0000313" key="10">
    <source>
        <dbReference type="EMBL" id="RCJ21902.1"/>
    </source>
</evidence>
<sequence length="392" mass="43747">MSLCVNPHCANPQNDDNILFCKVCGSELLLQGRYRVIRQLGEGGFGKTFEVSQNNILKVLKVLMLDDSKAVSLFQQEATVLSQLNHPGIPKAEIYFTFLPRNSQSSLHCLVMEKIEGLDLYQYMEQKQNQPIDDKLAILWLTQLANILHEVHKQNFFHRDIKPSNIMLKTDGHLALIDFGTAREITKTYYQKVAKQNITGIISPGYTPLEQVNGKAVPQSDFFALGRTFVYLLTGKSPDEFSEDSQTGKLIWRDTASQASKPLAGLIDYLMEPFSGKRPQNAEIILRCISDINNSSYSPSNSASAVPSTLVKSPQQNTQYKTLSNSQLQSSKNQNNESSQQIAQVVGTLVGAALLIVVKFGWRDISKLFQPQTSQPVATSTLSRKAQKNRSM</sequence>
<dbReference type="PROSITE" id="PS50011">
    <property type="entry name" value="PROTEIN_KINASE_DOM"/>
    <property type="match status" value="1"/>
</dbReference>
<evidence type="ECO:0000256" key="4">
    <source>
        <dbReference type="ARBA" id="ARBA00022741"/>
    </source>
</evidence>
<evidence type="ECO:0000256" key="7">
    <source>
        <dbReference type="ARBA" id="ARBA00047899"/>
    </source>
</evidence>
<keyword evidence="5" id="KW-0418">Kinase</keyword>
<keyword evidence="4" id="KW-0547">Nucleotide-binding</keyword>
<dbReference type="PROSITE" id="PS00108">
    <property type="entry name" value="PROTEIN_KINASE_ST"/>
    <property type="match status" value="1"/>
</dbReference>
<dbReference type="InterPro" id="IPR000719">
    <property type="entry name" value="Prot_kinase_dom"/>
</dbReference>
<comment type="caution">
    <text evidence="10">The sequence shown here is derived from an EMBL/GenBank/DDBJ whole genome shotgun (WGS) entry which is preliminary data.</text>
</comment>
<dbReference type="EMBL" id="LXQD01000328">
    <property type="protein sequence ID" value="RCJ21902.1"/>
    <property type="molecule type" value="Genomic_DNA"/>
</dbReference>
<reference evidence="10" key="1">
    <citation type="submission" date="2016-04" db="EMBL/GenBank/DDBJ databases">
        <authorList>
            <person name="Tabuchi Yagui T.R."/>
        </authorList>
    </citation>
    <scope>NUCLEOTIDE SEQUENCE [LARGE SCALE GENOMIC DNA]</scope>
    <source>
        <strain evidence="10">NIES-26</strain>
    </source>
</reference>
<dbReference type="PANTHER" id="PTHR24363">
    <property type="entry name" value="SERINE/THREONINE PROTEIN KINASE"/>
    <property type="match status" value="1"/>
</dbReference>
<evidence type="ECO:0000256" key="5">
    <source>
        <dbReference type="ARBA" id="ARBA00022777"/>
    </source>
</evidence>
<protein>
    <recommendedName>
        <fullName evidence="1">non-specific serine/threonine protein kinase</fullName>
        <ecNumber evidence="1">2.7.11.1</ecNumber>
    </recommendedName>
</protein>
<evidence type="ECO:0000259" key="9">
    <source>
        <dbReference type="PROSITE" id="PS50011"/>
    </source>
</evidence>
<dbReference type="Pfam" id="PF00069">
    <property type="entry name" value="Pkinase"/>
    <property type="match status" value="1"/>
</dbReference>
<keyword evidence="3" id="KW-0808">Transferase</keyword>
<dbReference type="SUPFAM" id="SSF56112">
    <property type="entry name" value="Protein kinase-like (PK-like)"/>
    <property type="match status" value="1"/>
</dbReference>
<evidence type="ECO:0000256" key="8">
    <source>
        <dbReference type="ARBA" id="ARBA00048679"/>
    </source>
</evidence>
<dbReference type="InterPro" id="IPR011009">
    <property type="entry name" value="Kinase-like_dom_sf"/>
</dbReference>
<evidence type="ECO:0000256" key="6">
    <source>
        <dbReference type="ARBA" id="ARBA00022840"/>
    </source>
</evidence>
<accession>A0A367QFG0</accession>
<feature type="domain" description="Protein kinase" evidence="9">
    <location>
        <begin position="34"/>
        <end position="297"/>
    </location>
</feature>
<dbReference type="Gene3D" id="1.10.510.10">
    <property type="entry name" value="Transferase(Phosphotransferase) domain 1"/>
    <property type="match status" value="1"/>
</dbReference>
<dbReference type="SMART" id="SM00220">
    <property type="entry name" value="S_TKc"/>
    <property type="match status" value="1"/>
</dbReference>
<dbReference type="CDD" id="cd14014">
    <property type="entry name" value="STKc_PknB_like"/>
    <property type="match status" value="1"/>
</dbReference>